<sequence>MKIRTALYGCTGALVAAGMALAGGSTAAGAPVEPEEVEGNPTCQDMG</sequence>
<organism evidence="3 4">
    <name type="scientific">Ornithinimicrobium humiphilum</name>
    <dbReference type="NCBI Taxonomy" id="125288"/>
    <lineage>
        <taxon>Bacteria</taxon>
        <taxon>Bacillati</taxon>
        <taxon>Actinomycetota</taxon>
        <taxon>Actinomycetes</taxon>
        <taxon>Micrococcales</taxon>
        <taxon>Ornithinimicrobiaceae</taxon>
        <taxon>Ornithinimicrobium</taxon>
    </lineage>
</organism>
<evidence type="ECO:0000256" key="1">
    <source>
        <dbReference type="SAM" id="MobiDB-lite"/>
    </source>
</evidence>
<dbReference type="Proteomes" id="UP000315133">
    <property type="component" value="Unassembled WGS sequence"/>
</dbReference>
<evidence type="ECO:0000313" key="3">
    <source>
        <dbReference type="EMBL" id="TQM90805.1"/>
    </source>
</evidence>
<comment type="caution">
    <text evidence="3">The sequence shown here is derived from an EMBL/GenBank/DDBJ whole genome shotgun (WGS) entry which is preliminary data.</text>
</comment>
<protein>
    <submittedName>
        <fullName evidence="3">Uncharacterized protein</fullName>
    </submittedName>
</protein>
<accession>A0A543K6W6</accession>
<proteinExistence type="predicted"/>
<feature type="region of interest" description="Disordered" evidence="1">
    <location>
        <begin position="25"/>
        <end position="47"/>
    </location>
</feature>
<evidence type="ECO:0000256" key="2">
    <source>
        <dbReference type="SAM" id="SignalP"/>
    </source>
</evidence>
<reference evidence="3 4" key="1">
    <citation type="submission" date="2019-06" db="EMBL/GenBank/DDBJ databases">
        <title>Sequencing the genomes of 1000 actinobacteria strains.</title>
        <authorList>
            <person name="Klenk H.-P."/>
        </authorList>
    </citation>
    <scope>NUCLEOTIDE SEQUENCE [LARGE SCALE GENOMIC DNA]</scope>
    <source>
        <strain evidence="3 4">DSM 12362</strain>
    </source>
</reference>
<evidence type="ECO:0000313" key="4">
    <source>
        <dbReference type="Proteomes" id="UP000315133"/>
    </source>
</evidence>
<keyword evidence="4" id="KW-1185">Reference proteome</keyword>
<dbReference type="EMBL" id="VFPU01000003">
    <property type="protein sequence ID" value="TQM90805.1"/>
    <property type="molecule type" value="Genomic_DNA"/>
</dbReference>
<feature type="chain" id="PRO_5039231139" evidence="2">
    <location>
        <begin position="23"/>
        <end position="47"/>
    </location>
</feature>
<feature type="signal peptide" evidence="2">
    <location>
        <begin position="1"/>
        <end position="22"/>
    </location>
</feature>
<keyword evidence="2" id="KW-0732">Signal</keyword>
<name>A0A543K6W6_9MICO</name>
<dbReference type="AlphaFoldDB" id="A0A543K6W6"/>
<gene>
    <name evidence="3" type="ORF">FB476_3189</name>
</gene>